<evidence type="ECO:0000313" key="1">
    <source>
        <dbReference type="EMBL" id="EMT53069.1"/>
    </source>
</evidence>
<organism evidence="1 2">
    <name type="scientific">Brevibacillus borstelensis AK1</name>
    <dbReference type="NCBI Taxonomy" id="1300222"/>
    <lineage>
        <taxon>Bacteria</taxon>
        <taxon>Bacillati</taxon>
        <taxon>Bacillota</taxon>
        <taxon>Bacilli</taxon>
        <taxon>Bacillales</taxon>
        <taxon>Paenibacillaceae</taxon>
        <taxon>Brevibacillus</taxon>
    </lineage>
</organism>
<dbReference type="EMBL" id="APBN01000003">
    <property type="protein sequence ID" value="EMT53069.1"/>
    <property type="molecule type" value="Genomic_DNA"/>
</dbReference>
<protein>
    <submittedName>
        <fullName evidence="1">Chloramphenicol acetyltransferase</fullName>
    </submittedName>
</protein>
<dbReference type="Proteomes" id="UP000012081">
    <property type="component" value="Unassembled WGS sequence"/>
</dbReference>
<dbReference type="STRING" id="1300222.I532_09837"/>
<dbReference type="GO" id="GO:0016740">
    <property type="term" value="F:transferase activity"/>
    <property type="evidence" value="ECO:0007669"/>
    <property type="project" value="UniProtKB-KW"/>
</dbReference>
<proteinExistence type="predicted"/>
<accession>M8D9Y1</accession>
<reference evidence="1 2" key="1">
    <citation type="submission" date="2013-03" db="EMBL/GenBank/DDBJ databases">
        <title>Assembly of a new bacterial strain Brevibacillus borstelensis AK1.</title>
        <authorList>
            <person name="Rajan I."/>
            <person name="PoliReddy D."/>
            <person name="Sugumar T."/>
            <person name="Rathinam K."/>
            <person name="Alqarawi S."/>
            <person name="Khalil A.B."/>
            <person name="Sivakumar N."/>
        </authorList>
    </citation>
    <scope>NUCLEOTIDE SEQUENCE [LARGE SCALE GENOMIC DNA]</scope>
    <source>
        <strain evidence="1 2">AK1</strain>
    </source>
</reference>
<keyword evidence="1" id="KW-0808">Transferase</keyword>
<keyword evidence="2" id="KW-1185">Reference proteome</keyword>
<comment type="caution">
    <text evidence="1">The sequence shown here is derived from an EMBL/GenBank/DDBJ whole genome shotgun (WGS) entry which is preliminary data.</text>
</comment>
<name>M8D9Y1_9BACL</name>
<gene>
    <name evidence="1" type="ORF">I532_09837</name>
</gene>
<sequence>MIGPNPNEKYPIQGNTHLQFIKNTITKPGIIAGEYSYYDSMNGDTSIRISVR</sequence>
<evidence type="ECO:0000313" key="2">
    <source>
        <dbReference type="Proteomes" id="UP000012081"/>
    </source>
</evidence>
<dbReference type="AlphaFoldDB" id="M8D9Y1"/>